<evidence type="ECO:0000256" key="3">
    <source>
        <dbReference type="ARBA" id="ARBA00022927"/>
    </source>
</evidence>
<dbReference type="InterPro" id="IPR007681">
    <property type="entry name" value="Mog1"/>
</dbReference>
<sequence>MATFRHTDLFGGTIVADLPSAFVDASNIRQVPDHQEVYLDKDGYTSIIFEITERVNDFNTDEEALSYHLQDIAEADEGLNILSSSTAHLPSLPDDTPAYTILATQEPIAGHQVSRLSIRCTALLLTLVRLEKQSADLLISINVPLLKEEFPDESVDLENGEAGTSLNAAMAYRERVLATLEIKDWSLFV</sequence>
<dbReference type="FunCoup" id="A0A164ZBR5">
    <property type="interactions" value="241"/>
</dbReference>
<dbReference type="EMBL" id="KV407469">
    <property type="protein sequence ID" value="KZF18907.1"/>
    <property type="molecule type" value="Genomic_DNA"/>
</dbReference>
<reference evidence="4 5" key="1">
    <citation type="journal article" date="2016" name="Fungal Biol.">
        <title>The genome of Xylona heveae provides a window into fungal endophytism.</title>
        <authorList>
            <person name="Gazis R."/>
            <person name="Kuo A."/>
            <person name="Riley R."/>
            <person name="LaButti K."/>
            <person name="Lipzen A."/>
            <person name="Lin J."/>
            <person name="Amirebrahimi M."/>
            <person name="Hesse C.N."/>
            <person name="Spatafora J.W."/>
            <person name="Henrissat B."/>
            <person name="Hainaut M."/>
            <person name="Grigoriev I.V."/>
            <person name="Hibbett D.S."/>
        </authorList>
    </citation>
    <scope>NUCLEOTIDE SEQUENCE [LARGE SCALE GENOMIC DNA]</scope>
    <source>
        <strain evidence="4 5">TC161</strain>
    </source>
</reference>
<dbReference type="OMA" id="ECSSAWM"/>
<dbReference type="GO" id="GO:0005085">
    <property type="term" value="F:guanyl-nucleotide exchange factor activity"/>
    <property type="evidence" value="ECO:0007669"/>
    <property type="project" value="TreeGrafter"/>
</dbReference>
<protein>
    <submittedName>
        <fullName evidence="4">Mog1p/PsbP-like protein</fullName>
    </submittedName>
</protein>
<dbReference type="RefSeq" id="XP_018184462.1">
    <property type="nucleotide sequence ID" value="XM_018333640.1"/>
</dbReference>
<dbReference type="Gene3D" id="3.40.1000.10">
    <property type="entry name" value="Mog1/PsbP, alpha/beta/alpha sandwich"/>
    <property type="match status" value="1"/>
</dbReference>
<dbReference type="GO" id="GO:0006606">
    <property type="term" value="P:protein import into nucleus"/>
    <property type="evidence" value="ECO:0007669"/>
    <property type="project" value="TreeGrafter"/>
</dbReference>
<evidence type="ECO:0000256" key="2">
    <source>
        <dbReference type="ARBA" id="ARBA00022448"/>
    </source>
</evidence>
<dbReference type="SUPFAM" id="SSF55724">
    <property type="entry name" value="Mog1p/PsbP-like"/>
    <property type="match status" value="1"/>
</dbReference>
<gene>
    <name evidence="4" type="ORF">L228DRAFT_251782</name>
</gene>
<comment type="similarity">
    <text evidence="1">Belongs to the MOG1 family.</text>
</comment>
<dbReference type="Proteomes" id="UP000076632">
    <property type="component" value="Unassembled WGS sequence"/>
</dbReference>
<dbReference type="OrthoDB" id="10255285at2759"/>
<evidence type="ECO:0000256" key="1">
    <source>
        <dbReference type="ARBA" id="ARBA00010307"/>
    </source>
</evidence>
<dbReference type="Pfam" id="PF04603">
    <property type="entry name" value="Mog1"/>
    <property type="match status" value="1"/>
</dbReference>
<evidence type="ECO:0000313" key="5">
    <source>
        <dbReference type="Proteomes" id="UP000076632"/>
    </source>
</evidence>
<dbReference type="GO" id="GO:0031267">
    <property type="term" value="F:small GTPase binding"/>
    <property type="evidence" value="ECO:0007669"/>
    <property type="project" value="TreeGrafter"/>
</dbReference>
<dbReference type="GO" id="GO:0005634">
    <property type="term" value="C:nucleus"/>
    <property type="evidence" value="ECO:0007669"/>
    <property type="project" value="TreeGrafter"/>
</dbReference>
<proteinExistence type="inferred from homology"/>
<dbReference type="PANTHER" id="PTHR15837">
    <property type="entry name" value="RAN GUANINE NUCLEOTIDE RELEASE FACTOR"/>
    <property type="match status" value="1"/>
</dbReference>
<keyword evidence="5" id="KW-1185">Reference proteome</keyword>
<keyword evidence="2" id="KW-0813">Transport</keyword>
<dbReference type="InterPro" id="IPR016123">
    <property type="entry name" value="Mog1/PsbP_a/b/a-sand"/>
</dbReference>
<dbReference type="PANTHER" id="PTHR15837:SF0">
    <property type="entry name" value="RAN GUANINE NUCLEOTIDE RELEASE FACTOR"/>
    <property type="match status" value="1"/>
</dbReference>
<dbReference type="AlphaFoldDB" id="A0A164ZBR5"/>
<name>A0A164ZBR5_XYLHT</name>
<dbReference type="STRING" id="1328760.A0A164ZBR5"/>
<keyword evidence="3" id="KW-0653">Protein transport</keyword>
<dbReference type="InParanoid" id="A0A164ZBR5"/>
<evidence type="ECO:0000313" key="4">
    <source>
        <dbReference type="EMBL" id="KZF18907.1"/>
    </source>
</evidence>
<accession>A0A164ZBR5</accession>
<dbReference type="GeneID" id="28898777"/>
<organism evidence="4 5">
    <name type="scientific">Xylona heveae (strain CBS 132557 / TC161)</name>
    <dbReference type="NCBI Taxonomy" id="1328760"/>
    <lineage>
        <taxon>Eukaryota</taxon>
        <taxon>Fungi</taxon>
        <taxon>Dikarya</taxon>
        <taxon>Ascomycota</taxon>
        <taxon>Pezizomycotina</taxon>
        <taxon>Xylonomycetes</taxon>
        <taxon>Xylonales</taxon>
        <taxon>Xylonaceae</taxon>
        <taxon>Xylona</taxon>
    </lineage>
</organism>